<protein>
    <submittedName>
        <fullName evidence="1">Uncharacterized protein</fullName>
    </submittedName>
</protein>
<proteinExistence type="predicted"/>
<comment type="caution">
    <text evidence="1">The sequence shown here is derived from an EMBL/GenBank/DDBJ whole genome shotgun (WGS) entry which is preliminary data.</text>
</comment>
<sequence>MPRQSDLRFTFEPLQGDAFEVVEFSLEEGLSKPFKIREEDELKAPLCAKPSIDGPQIATIVGPPGDHSACCVH</sequence>
<accession>A0A5C5PTA9</accession>
<evidence type="ECO:0000313" key="2">
    <source>
        <dbReference type="Proteomes" id="UP000317901"/>
    </source>
</evidence>
<dbReference type="Proteomes" id="UP000317901">
    <property type="component" value="Unassembled WGS sequence"/>
</dbReference>
<gene>
    <name evidence="1" type="ORF">FJD37_18445</name>
</gene>
<organism evidence="1 2">
    <name type="scientific">Pseudomonas saxonica</name>
    <dbReference type="NCBI Taxonomy" id="2600598"/>
    <lineage>
        <taxon>Bacteria</taxon>
        <taxon>Pseudomonadati</taxon>
        <taxon>Pseudomonadota</taxon>
        <taxon>Gammaproteobacteria</taxon>
        <taxon>Pseudomonadales</taxon>
        <taxon>Pseudomonadaceae</taxon>
        <taxon>Pseudomonas</taxon>
    </lineage>
</organism>
<dbReference type="AlphaFoldDB" id="A0A5C5PTA9"/>
<dbReference type="EMBL" id="VFIP01000042">
    <property type="protein sequence ID" value="TWR86303.1"/>
    <property type="molecule type" value="Genomic_DNA"/>
</dbReference>
<dbReference type="RefSeq" id="WP_122785572.1">
    <property type="nucleotide sequence ID" value="NZ_CP142033.1"/>
</dbReference>
<reference evidence="1 2" key="1">
    <citation type="submission" date="2019-06" db="EMBL/GenBank/DDBJ databases">
        <title>Pseudomonas bimorpha sp. nov. isolated from bovine raw milk and skim milk concentrate.</title>
        <authorList>
            <person name="Hofmann K."/>
            <person name="Huptas C."/>
            <person name="Doll E."/>
            <person name="Scherer S."/>
            <person name="Wenning M."/>
        </authorList>
    </citation>
    <scope>NUCLEOTIDE SEQUENCE [LARGE SCALE GENOMIC DNA]</scope>
    <source>
        <strain evidence="1 2">DSM 108990</strain>
    </source>
</reference>
<dbReference type="OrthoDB" id="9762420at2"/>
<evidence type="ECO:0000313" key="1">
    <source>
        <dbReference type="EMBL" id="TWR86303.1"/>
    </source>
</evidence>
<name>A0A5C5PTA9_9PSED</name>